<evidence type="ECO:0000313" key="2">
    <source>
        <dbReference type="Proteomes" id="UP000295554"/>
    </source>
</evidence>
<proteinExistence type="predicted"/>
<dbReference type="OrthoDB" id="964913at2"/>
<gene>
    <name evidence="1" type="ORF">E2F43_16165</name>
</gene>
<dbReference type="AlphaFoldDB" id="A0A4R5LNQ3"/>
<organism evidence="1 2">
    <name type="scientific">Seongchinamella unica</name>
    <dbReference type="NCBI Taxonomy" id="2547392"/>
    <lineage>
        <taxon>Bacteria</taxon>
        <taxon>Pseudomonadati</taxon>
        <taxon>Pseudomonadota</taxon>
        <taxon>Gammaproteobacteria</taxon>
        <taxon>Cellvibrionales</taxon>
        <taxon>Halieaceae</taxon>
        <taxon>Seongchinamella</taxon>
    </lineage>
</organism>
<reference evidence="1 2" key="1">
    <citation type="submission" date="2019-03" db="EMBL/GenBank/DDBJ databases">
        <title>Seongchinamella monodicae gen. nov., sp. nov., a novel member of the Gammaproteobacteria isolated from a tidal mudflat of beach.</title>
        <authorList>
            <person name="Yang H.G."/>
            <person name="Kang J.W."/>
            <person name="Lee S.D."/>
        </authorList>
    </citation>
    <scope>NUCLEOTIDE SEQUENCE [LARGE SCALE GENOMIC DNA]</scope>
    <source>
        <strain evidence="1 2">GH4-78</strain>
    </source>
</reference>
<accession>A0A4R5LNQ3</accession>
<name>A0A4R5LNQ3_9GAMM</name>
<dbReference type="Proteomes" id="UP000295554">
    <property type="component" value="Unassembled WGS sequence"/>
</dbReference>
<dbReference type="Gene3D" id="2.40.128.460">
    <property type="entry name" value="Periplasmic lysozyme inhibitor of I-type lysozyme"/>
    <property type="match status" value="1"/>
</dbReference>
<sequence length="201" mass="21228">MTPTALFQLLLGLAAAVPLLLMAAESPLRSQCGTGEIRQEGACVLSLAGTQVVVSSAGSGSLNSLTVRVVGTSANVSEEVDGVAYRAQIADLDSDQRPEVYVAIASAGSGSYGSLVAYVVNDDLTLERIVLPELGEDQAVSDGYMGHDDFAVEETSLVRRFPLYLPGDVNAQPSGGTRNVVYQLEKSGGQWRLTRTRISDY</sequence>
<protein>
    <submittedName>
        <fullName evidence="1">Uncharacterized protein</fullName>
    </submittedName>
</protein>
<keyword evidence="2" id="KW-1185">Reference proteome</keyword>
<comment type="caution">
    <text evidence="1">The sequence shown here is derived from an EMBL/GenBank/DDBJ whole genome shotgun (WGS) entry which is preliminary data.</text>
</comment>
<dbReference type="EMBL" id="SMSE01000004">
    <property type="protein sequence ID" value="TDG11900.1"/>
    <property type="molecule type" value="Genomic_DNA"/>
</dbReference>
<dbReference type="RefSeq" id="WP_133214592.1">
    <property type="nucleotide sequence ID" value="NZ_SMSE01000004.1"/>
</dbReference>
<dbReference type="InterPro" id="IPR038643">
    <property type="entry name" value="PliI_sf"/>
</dbReference>
<evidence type="ECO:0000313" key="1">
    <source>
        <dbReference type="EMBL" id="TDG11900.1"/>
    </source>
</evidence>